<dbReference type="PRINTS" id="PR00019">
    <property type="entry name" value="LEURICHRPT"/>
</dbReference>
<dbReference type="InterPro" id="IPR007110">
    <property type="entry name" value="Ig-like_dom"/>
</dbReference>
<dbReference type="PROSITE" id="PS50835">
    <property type="entry name" value="IG_LIKE"/>
    <property type="match status" value="1"/>
</dbReference>
<dbReference type="Gene3D" id="3.80.10.10">
    <property type="entry name" value="Ribonuclease Inhibitor"/>
    <property type="match status" value="5"/>
</dbReference>
<evidence type="ECO:0000256" key="1">
    <source>
        <dbReference type="ARBA" id="ARBA00022614"/>
    </source>
</evidence>
<dbReference type="SMART" id="SM00364">
    <property type="entry name" value="LRR_BAC"/>
    <property type="match status" value="8"/>
</dbReference>
<keyword evidence="3" id="KW-0677">Repeat</keyword>
<dbReference type="FunFam" id="3.80.10.10:FF:000116">
    <property type="entry name" value="Leucine-rich repeat-containing protein 40"/>
    <property type="match status" value="1"/>
</dbReference>
<sequence length="783" mass="88846">MSCHWELGPQDVLYSIKWYKDGQEFFRHVPRDPEPHRKYYLPGVEVNKSDELASHITLYPATLDTAGRYRCEVSGEKPLFPTVSEHANMIVVDKEADANELSKGLIKSAKRTGQLSLCNRGLGTVPDNVWKIDELVLEESKEVDFARSDNNSWWSDVPLKTLDLSSNVIKTISPDVKLLQQLVTFKLHDNALTKLPAEFGELKNLANLSLDRNKISELPKEFYTLTELRWLSMSHNELKKIEPEFGDLVMLTFLDISHNKLTELPPGMGYLVRLVDLNLSHNELTELPPDIVNLRELRKMNISHNNLKSLPAMGELRKMEILDANHNDIEKLPDFYGCAALKEIYIANNFIKEITEEFCDQMQHLNVLNIRDNKIELLPENISLLQRLKRLDLTNNNLNKLPRNLGLLSQLQSISMDGNKLSFVRQDILRGGTDRMMKYLRDRIAEEVDSDTKTLHNEWPDKFTLKKSQALMLPGKDLTSVPEDVFTTAASVEVHIVDISKNKLKEVPLGICEIKNTLSQLILSSNNIESIPREISSCIHLQYLDLGKNCLMDLPLEFGNLKHLRELVISCNKFTLKKSQALMLPGKDLTSVPEDVFTTAASVEVHIVDISKNKLKEVPLGICEIKNTLSQLILSSNNIESIPRDISDCIHLQYLDLGKNCLMDLPLEFGNLKHLRELVISCNKFTKIPRCVYDMDNLEILLAGENKITEINVSSDALAKLKKLAVLDLTNNSIITVPPELGNFTNLRALELMGNCFRQPRHAVLAKGTASLLSYLRDRIPNK</sequence>
<accession>A0A194R2S7</accession>
<dbReference type="STRING" id="76193.A0A194R2S7"/>
<dbReference type="SUPFAM" id="SSF52058">
    <property type="entry name" value="L domain-like"/>
    <property type="match status" value="2"/>
</dbReference>
<evidence type="ECO:0000259" key="4">
    <source>
        <dbReference type="PROSITE" id="PS50835"/>
    </source>
</evidence>
<keyword evidence="1" id="KW-0433">Leucine-rich repeat</keyword>
<dbReference type="FunCoup" id="A0A194R2S7">
    <property type="interactions" value="869"/>
</dbReference>
<dbReference type="SMART" id="SM00369">
    <property type="entry name" value="LRR_TYP"/>
    <property type="match status" value="15"/>
</dbReference>
<dbReference type="InterPro" id="IPR001611">
    <property type="entry name" value="Leu-rich_rpt"/>
</dbReference>
<dbReference type="AlphaFoldDB" id="A0A194R2S7"/>
<dbReference type="Pfam" id="PF23598">
    <property type="entry name" value="LRR_14"/>
    <property type="match status" value="1"/>
</dbReference>
<dbReference type="SMART" id="SM00365">
    <property type="entry name" value="LRR_SD22"/>
    <property type="match status" value="8"/>
</dbReference>
<dbReference type="InterPro" id="IPR050216">
    <property type="entry name" value="LRR_domain-containing"/>
</dbReference>
<evidence type="ECO:0000313" key="6">
    <source>
        <dbReference type="Proteomes" id="UP000053240"/>
    </source>
</evidence>
<dbReference type="SUPFAM" id="SSF48726">
    <property type="entry name" value="Immunoglobulin"/>
    <property type="match status" value="1"/>
</dbReference>
<evidence type="ECO:0000256" key="3">
    <source>
        <dbReference type="ARBA" id="ARBA00022737"/>
    </source>
</evidence>
<dbReference type="InterPro" id="IPR055414">
    <property type="entry name" value="LRR_R13L4/SHOC2-like"/>
</dbReference>
<dbReference type="InParanoid" id="A0A194R2S7"/>
<dbReference type="Proteomes" id="UP000053240">
    <property type="component" value="Unassembled WGS sequence"/>
</dbReference>
<evidence type="ECO:0000313" key="5">
    <source>
        <dbReference type="EMBL" id="KPJ12002.1"/>
    </source>
</evidence>
<dbReference type="InterPro" id="IPR036179">
    <property type="entry name" value="Ig-like_dom_sf"/>
</dbReference>
<dbReference type="GO" id="GO:0005737">
    <property type="term" value="C:cytoplasm"/>
    <property type="evidence" value="ECO:0007669"/>
    <property type="project" value="TreeGrafter"/>
</dbReference>
<evidence type="ECO:0000256" key="2">
    <source>
        <dbReference type="ARBA" id="ARBA00022729"/>
    </source>
</evidence>
<keyword evidence="6" id="KW-1185">Reference proteome</keyword>
<dbReference type="PANTHER" id="PTHR48051:SF1">
    <property type="entry name" value="RAS SUPPRESSOR PROTEIN 1"/>
    <property type="match status" value="1"/>
</dbReference>
<feature type="domain" description="Ig-like" evidence="4">
    <location>
        <begin position="1"/>
        <end position="84"/>
    </location>
</feature>
<keyword evidence="2" id="KW-0732">Signal</keyword>
<gene>
    <name evidence="5" type="ORF">RR48_06372</name>
</gene>
<dbReference type="InterPro" id="IPR032675">
    <property type="entry name" value="LRR_dom_sf"/>
</dbReference>
<dbReference type="InterPro" id="IPR003591">
    <property type="entry name" value="Leu-rich_rpt_typical-subtyp"/>
</dbReference>
<proteinExistence type="predicted"/>
<dbReference type="EMBL" id="KQ460845">
    <property type="protein sequence ID" value="KPJ12002.1"/>
    <property type="molecule type" value="Genomic_DNA"/>
</dbReference>
<dbReference type="Pfam" id="PF13855">
    <property type="entry name" value="LRR_8"/>
    <property type="match status" value="4"/>
</dbReference>
<dbReference type="PANTHER" id="PTHR48051">
    <property type="match status" value="1"/>
</dbReference>
<name>A0A194R2S7_PAPMA</name>
<organism evidence="5 6">
    <name type="scientific">Papilio machaon</name>
    <name type="common">Old World swallowtail butterfly</name>
    <dbReference type="NCBI Taxonomy" id="76193"/>
    <lineage>
        <taxon>Eukaryota</taxon>
        <taxon>Metazoa</taxon>
        <taxon>Ecdysozoa</taxon>
        <taxon>Arthropoda</taxon>
        <taxon>Hexapoda</taxon>
        <taxon>Insecta</taxon>
        <taxon>Pterygota</taxon>
        <taxon>Neoptera</taxon>
        <taxon>Endopterygota</taxon>
        <taxon>Lepidoptera</taxon>
        <taxon>Glossata</taxon>
        <taxon>Ditrysia</taxon>
        <taxon>Papilionoidea</taxon>
        <taxon>Papilionidae</taxon>
        <taxon>Papilioninae</taxon>
        <taxon>Papilio</taxon>
    </lineage>
</organism>
<reference evidence="5 6" key="1">
    <citation type="journal article" date="2015" name="Nat. Commun.">
        <title>Outbred genome sequencing and CRISPR/Cas9 gene editing in butterflies.</title>
        <authorList>
            <person name="Li X."/>
            <person name="Fan D."/>
            <person name="Zhang W."/>
            <person name="Liu G."/>
            <person name="Zhang L."/>
            <person name="Zhao L."/>
            <person name="Fang X."/>
            <person name="Chen L."/>
            <person name="Dong Y."/>
            <person name="Chen Y."/>
            <person name="Ding Y."/>
            <person name="Zhao R."/>
            <person name="Feng M."/>
            <person name="Zhu Y."/>
            <person name="Feng Y."/>
            <person name="Jiang X."/>
            <person name="Zhu D."/>
            <person name="Xiang H."/>
            <person name="Feng X."/>
            <person name="Li S."/>
            <person name="Wang J."/>
            <person name="Zhang G."/>
            <person name="Kronforst M.R."/>
            <person name="Wang W."/>
        </authorList>
    </citation>
    <scope>NUCLEOTIDE SEQUENCE [LARGE SCALE GENOMIC DNA]</scope>
    <source>
        <strain evidence="5">Ya'a_city_454_Pm</strain>
        <tissue evidence="5">Whole body</tissue>
    </source>
</reference>
<dbReference type="FunFam" id="3.80.10.10:FF:000193">
    <property type="entry name" value="Leucine-rich repeat-containing protein 40"/>
    <property type="match status" value="1"/>
</dbReference>
<dbReference type="PROSITE" id="PS51450">
    <property type="entry name" value="LRR"/>
    <property type="match status" value="8"/>
</dbReference>
<protein>
    <submittedName>
        <fullName evidence="5">Leucine-rich repeat-containing protein 40</fullName>
    </submittedName>
</protein>